<evidence type="ECO:0000256" key="4">
    <source>
        <dbReference type="RuleBase" id="RU004262"/>
    </source>
</evidence>
<dbReference type="GO" id="GO:0016298">
    <property type="term" value="F:lipase activity"/>
    <property type="evidence" value="ECO:0007669"/>
    <property type="project" value="InterPro"/>
</dbReference>
<feature type="non-terminal residue" evidence="6">
    <location>
        <position position="1"/>
    </location>
</feature>
<dbReference type="InterPro" id="IPR000734">
    <property type="entry name" value="TAG_lipase"/>
</dbReference>
<evidence type="ECO:0000256" key="1">
    <source>
        <dbReference type="ARBA" id="ARBA00004613"/>
    </source>
</evidence>
<dbReference type="InterPro" id="IPR029058">
    <property type="entry name" value="AB_hydrolase_fold"/>
</dbReference>
<accession>A0A1E1WXH6</accession>
<dbReference type="Gene3D" id="3.40.50.1820">
    <property type="entry name" value="alpha/beta hydrolase"/>
    <property type="match status" value="1"/>
</dbReference>
<dbReference type="InterPro" id="IPR013818">
    <property type="entry name" value="Lipase"/>
</dbReference>
<proteinExistence type="evidence at transcript level"/>
<dbReference type="Pfam" id="PF00151">
    <property type="entry name" value="Lipase"/>
    <property type="match status" value="1"/>
</dbReference>
<comment type="similarity">
    <text evidence="2 4">Belongs to the AB hydrolase superfamily. Lipase family.</text>
</comment>
<feature type="non-terminal residue" evidence="6">
    <location>
        <position position="109"/>
    </location>
</feature>
<evidence type="ECO:0000256" key="2">
    <source>
        <dbReference type="ARBA" id="ARBA00010701"/>
    </source>
</evidence>
<evidence type="ECO:0000313" key="6">
    <source>
        <dbReference type="EMBL" id="JAT91461.1"/>
    </source>
</evidence>
<reference evidence="6" key="1">
    <citation type="journal article" date="2017" name="Front. Cell. Infect. Microbiol.">
        <title>The Distinct Transcriptional Response of the Midgut of Amblyomma sculptum and Amblyomma aureolatum Ticks to Rickettsia rickettsii Correlates to Their Differences in Susceptibility to Infection.</title>
        <authorList>
            <person name="Martins L.A."/>
            <person name="Galletti M.F.B.M."/>
            <person name="Ribeiro J.M."/>
            <person name="Fujita A."/>
            <person name="Costa F.B."/>
            <person name="Labruna M.B."/>
            <person name="Daffre S."/>
            <person name="Fogaca A.C."/>
        </authorList>
    </citation>
    <scope>NUCLEOTIDE SEQUENCE</scope>
</reference>
<sequence>NVLVVDWSKVQSLKNAEQSAKDTAMVARQLSVLVLKLVKVYPATVRPADIHAVGFSMGAHLVGFFGRHFTSRTNQKIGRITGLDPAAPFFQGIETHLMKDDADFVDVIH</sequence>
<dbReference type="SUPFAM" id="SSF53474">
    <property type="entry name" value="alpha/beta-Hydrolases"/>
    <property type="match status" value="1"/>
</dbReference>
<organism evidence="6">
    <name type="scientific">Amblyomma aureolatum</name>
    <dbReference type="NCBI Taxonomy" id="187763"/>
    <lineage>
        <taxon>Eukaryota</taxon>
        <taxon>Metazoa</taxon>
        <taxon>Ecdysozoa</taxon>
        <taxon>Arthropoda</taxon>
        <taxon>Chelicerata</taxon>
        <taxon>Arachnida</taxon>
        <taxon>Acari</taxon>
        <taxon>Parasitiformes</taxon>
        <taxon>Ixodida</taxon>
        <taxon>Ixodoidea</taxon>
        <taxon>Ixodidae</taxon>
        <taxon>Amblyomminae</taxon>
        <taxon>Amblyomma</taxon>
    </lineage>
</organism>
<dbReference type="EMBL" id="GFAC01007727">
    <property type="protein sequence ID" value="JAT91461.1"/>
    <property type="molecule type" value="mRNA"/>
</dbReference>
<dbReference type="GO" id="GO:0005615">
    <property type="term" value="C:extracellular space"/>
    <property type="evidence" value="ECO:0007669"/>
    <property type="project" value="TreeGrafter"/>
</dbReference>
<evidence type="ECO:0000259" key="5">
    <source>
        <dbReference type="Pfam" id="PF00151"/>
    </source>
</evidence>
<dbReference type="PANTHER" id="PTHR11610:SF173">
    <property type="entry name" value="LIPASE DOMAIN-CONTAINING PROTEIN-RELATED"/>
    <property type="match status" value="1"/>
</dbReference>
<protein>
    <submittedName>
        <fullName evidence="6">Putative pancreatic lipase-like enzyme</fullName>
    </submittedName>
</protein>
<name>A0A1E1WXH6_9ACAR</name>
<dbReference type="AlphaFoldDB" id="A0A1E1WXH6"/>
<feature type="domain" description="Lipase" evidence="5">
    <location>
        <begin position="1"/>
        <end position="109"/>
    </location>
</feature>
<keyword evidence="3" id="KW-0964">Secreted</keyword>
<dbReference type="GO" id="GO:0016042">
    <property type="term" value="P:lipid catabolic process"/>
    <property type="evidence" value="ECO:0007669"/>
    <property type="project" value="TreeGrafter"/>
</dbReference>
<comment type="subcellular location">
    <subcellularLocation>
        <location evidence="1">Secreted</location>
    </subcellularLocation>
</comment>
<dbReference type="PANTHER" id="PTHR11610">
    <property type="entry name" value="LIPASE"/>
    <property type="match status" value="1"/>
</dbReference>
<evidence type="ECO:0000256" key="3">
    <source>
        <dbReference type="ARBA" id="ARBA00022525"/>
    </source>
</evidence>